<name>C6K3N0_9TRYP</name>
<dbReference type="PANTHER" id="PTHR43179">
    <property type="entry name" value="RHAMNOSYLTRANSFERASE WBBL"/>
    <property type="match status" value="1"/>
</dbReference>
<evidence type="ECO:0000313" key="5">
    <source>
        <dbReference type="EMBL" id="ACS87819.1"/>
    </source>
</evidence>
<dbReference type="GO" id="GO:0016757">
    <property type="term" value="F:glycosyltransferase activity"/>
    <property type="evidence" value="ECO:0007669"/>
    <property type="project" value="UniProtKB-KW"/>
</dbReference>
<dbReference type="EMBL" id="GQ153663">
    <property type="protein sequence ID" value="ACS87819.1"/>
    <property type="molecule type" value="Genomic_DNA"/>
</dbReference>
<evidence type="ECO:0000256" key="2">
    <source>
        <dbReference type="ARBA" id="ARBA00022676"/>
    </source>
</evidence>
<evidence type="ECO:0000256" key="3">
    <source>
        <dbReference type="ARBA" id="ARBA00022679"/>
    </source>
</evidence>
<dbReference type="InterPro" id="IPR029044">
    <property type="entry name" value="Nucleotide-diphossugar_trans"/>
</dbReference>
<dbReference type="Gene3D" id="3.90.550.10">
    <property type="entry name" value="Spore Coat Polysaccharide Biosynthesis Protein SpsA, Chain A"/>
    <property type="match status" value="1"/>
</dbReference>
<keyword evidence="3 5" id="KW-0808">Transferase</keyword>
<accession>C6K3N0</accession>
<comment type="similarity">
    <text evidence="1">Belongs to the glycosyltransferase 2 family.</text>
</comment>
<protein>
    <submittedName>
        <fullName evidence="5">Putative galactofuranosyltransferase</fullName>
    </submittedName>
</protein>
<evidence type="ECO:0000256" key="4">
    <source>
        <dbReference type="SAM" id="Phobius"/>
    </source>
</evidence>
<dbReference type="AlphaFoldDB" id="C6K3N0"/>
<dbReference type="SUPFAM" id="SSF53448">
    <property type="entry name" value="Nucleotide-diphospho-sugar transferases"/>
    <property type="match status" value="1"/>
</dbReference>
<reference evidence="5" key="1">
    <citation type="submission" date="2009-05" db="EMBL/GenBank/DDBJ databases">
        <title>The evolution of amastin surface glycoproteins in trypanosomatid parasites.</title>
        <authorList>
            <person name="Jackson A.P."/>
        </authorList>
    </citation>
    <scope>NUCLEOTIDE SEQUENCE</scope>
    <source>
        <strain evidence="5">ATCC 30255</strain>
    </source>
</reference>
<feature type="transmembrane region" description="Helical" evidence="4">
    <location>
        <begin position="97"/>
        <end position="120"/>
    </location>
</feature>
<gene>
    <name evidence="5" type="ORF">CDFL5P16_05</name>
</gene>
<sequence>MRRSFNVLVYRRALLFFHTSPAFLTTPFYFFSPLHFPTFLDITKGTIAFLRYPPIRSAHLQSRVERFCLEPSVVSFLRRKRLVVTMMKRRRRCKPQVAVPILLVICTMSILWVFFIISAFDSPGGEAPAPTQSRPYFDENLTRPGEPYISFDAYLDCLAQRLNVDRHTKQELPFAQWNTTMPYLVVPVTVEQGDMKALACNMSVAVRHLTYVQNGGVGSMTAFLDGVAAAFAFTRRLKVVRMPHNFGYSVALNVAMRDALSLPFEEVPFLMMGNNDVRFPAGMLEAGMPQMYAQSLAGRARVAELEAEVATEPNEHTPPRFRDVPLRSTDGRHVLVTSRLLPDRIRYMSKDERRNAFKDFAGPLYVDHNVETAFWGLTRLAMEVTGYFDENCYPAYYEDTDYLRRLWLLGFKRLNVPGFEASPMWHLGNGAILAVKAFTSASAFRDVRPFILGAGFVIRTGPSGVYTFVKYDLQDGRWPDVDNKEPYPRNGLPLDVFVINEERRSALETYLRKAIEYFTPDKPGGETNKPAWYLFSVEKQLRKRLAPENFKPEDYYRSGEKLRVRKAA</sequence>
<organism evidence="5">
    <name type="scientific">Angomonas deanei</name>
    <dbReference type="NCBI Taxonomy" id="59799"/>
    <lineage>
        <taxon>Eukaryota</taxon>
        <taxon>Discoba</taxon>
        <taxon>Euglenozoa</taxon>
        <taxon>Kinetoplastea</taxon>
        <taxon>Metakinetoplastina</taxon>
        <taxon>Trypanosomatida</taxon>
        <taxon>Trypanosomatidae</taxon>
        <taxon>Strigomonadinae</taxon>
        <taxon>Angomonas</taxon>
    </lineage>
</organism>
<keyword evidence="4" id="KW-0812">Transmembrane</keyword>
<keyword evidence="4" id="KW-1133">Transmembrane helix</keyword>
<keyword evidence="4" id="KW-0472">Membrane</keyword>
<evidence type="ECO:0000256" key="1">
    <source>
        <dbReference type="ARBA" id="ARBA00006739"/>
    </source>
</evidence>
<dbReference type="PANTHER" id="PTHR43179:SF12">
    <property type="entry name" value="GALACTOFURANOSYLTRANSFERASE GLFT2"/>
    <property type="match status" value="1"/>
</dbReference>
<proteinExistence type="inferred from homology"/>
<keyword evidence="2" id="KW-0328">Glycosyltransferase</keyword>